<protein>
    <submittedName>
        <fullName evidence="2">Uncharacterized protein</fullName>
    </submittedName>
</protein>
<dbReference type="EMBL" id="RRCH01000014">
    <property type="protein sequence ID" value="RRJ31506.1"/>
    <property type="molecule type" value="Genomic_DNA"/>
</dbReference>
<dbReference type="Proteomes" id="UP000282322">
    <property type="component" value="Unassembled WGS sequence"/>
</dbReference>
<gene>
    <name evidence="2" type="ORF">EIK79_07275</name>
</gene>
<accession>A0A3P3RDH4</accession>
<dbReference type="RefSeq" id="WP_124954458.1">
    <property type="nucleotide sequence ID" value="NZ_RRCH01000014.1"/>
</dbReference>
<proteinExistence type="predicted"/>
<keyword evidence="3" id="KW-1185">Reference proteome</keyword>
<reference evidence="2 3" key="1">
    <citation type="submission" date="2018-11" db="EMBL/GenBank/DDBJ databases">
        <title>Taxonoimc description of Halomarina strain SPP-AMP-1.</title>
        <authorList>
            <person name="Pal Y."/>
            <person name="Srinivasana K."/>
            <person name="Verma A."/>
            <person name="Kumar P."/>
        </authorList>
    </citation>
    <scope>NUCLEOTIDE SEQUENCE [LARGE SCALE GENOMIC DNA]</scope>
    <source>
        <strain evidence="2 3">SPP-AMP-1</strain>
    </source>
</reference>
<evidence type="ECO:0000313" key="2">
    <source>
        <dbReference type="EMBL" id="RRJ31506.1"/>
    </source>
</evidence>
<feature type="region of interest" description="Disordered" evidence="1">
    <location>
        <begin position="25"/>
        <end position="70"/>
    </location>
</feature>
<comment type="caution">
    <text evidence="2">The sequence shown here is derived from an EMBL/GenBank/DDBJ whole genome shotgun (WGS) entry which is preliminary data.</text>
</comment>
<evidence type="ECO:0000313" key="3">
    <source>
        <dbReference type="Proteomes" id="UP000282322"/>
    </source>
</evidence>
<evidence type="ECO:0000256" key="1">
    <source>
        <dbReference type="SAM" id="MobiDB-lite"/>
    </source>
</evidence>
<name>A0A3P3RDH4_9EURY</name>
<sequence length="225" mass="23970">MKRRQVLSGLAAGFALGPGCLKTFDSDGGGTPSTDSGGETPTANGTNRSTNSQTATQNNSSSTGSPSQGALIDTGNLATYTNNTYSYSINYPADWRLTTNDPKTVRIRDPDSPARMLVRVKDGVASFIPRETIIGIAIQQAKRRYSIDKVTRLGQRETTLPNGTPATLVKTRLQRSGTGMVLRGTFIIAHVADTVYAAGVFVPERAVTPSLTRAMTEIVTSLTIQ</sequence>
<organism evidence="2 3">
    <name type="scientific">Halocatena pleomorpha</name>
    <dbReference type="NCBI Taxonomy" id="1785090"/>
    <lineage>
        <taxon>Archaea</taxon>
        <taxon>Methanobacteriati</taxon>
        <taxon>Methanobacteriota</taxon>
        <taxon>Stenosarchaea group</taxon>
        <taxon>Halobacteria</taxon>
        <taxon>Halobacteriales</taxon>
        <taxon>Natronomonadaceae</taxon>
        <taxon>Halocatena</taxon>
    </lineage>
</organism>
<dbReference type="AlphaFoldDB" id="A0A3P3RDH4"/>
<feature type="compositionally biased region" description="Low complexity" evidence="1">
    <location>
        <begin position="32"/>
        <end position="63"/>
    </location>
</feature>